<organism evidence="2 3">
    <name type="scientific">Pseudocercospora musae</name>
    <dbReference type="NCBI Taxonomy" id="113226"/>
    <lineage>
        <taxon>Eukaryota</taxon>
        <taxon>Fungi</taxon>
        <taxon>Dikarya</taxon>
        <taxon>Ascomycota</taxon>
        <taxon>Pezizomycotina</taxon>
        <taxon>Dothideomycetes</taxon>
        <taxon>Dothideomycetidae</taxon>
        <taxon>Mycosphaerellales</taxon>
        <taxon>Mycosphaerellaceae</taxon>
        <taxon>Pseudocercospora</taxon>
    </lineage>
</organism>
<protein>
    <submittedName>
        <fullName evidence="2">Uncharacterized protein</fullName>
    </submittedName>
</protein>
<feature type="compositionally biased region" description="Basic and acidic residues" evidence="1">
    <location>
        <begin position="18"/>
        <end position="30"/>
    </location>
</feature>
<reference evidence="2 3" key="1">
    <citation type="submission" date="2015-07" db="EMBL/GenBank/DDBJ databases">
        <title>Comparative genomics of the Sigatoka disease complex on banana suggests a link between parallel evolutionary changes in Pseudocercospora fijiensis and Pseudocercospora eumusae and increased virulence on the banana host.</title>
        <authorList>
            <person name="Chang T.-C."/>
            <person name="Salvucci A."/>
            <person name="Crous P.W."/>
            <person name="Stergiopoulos I."/>
        </authorList>
    </citation>
    <scope>NUCLEOTIDE SEQUENCE [LARGE SCALE GENOMIC DNA]</scope>
    <source>
        <strain evidence="2 3">CBS 116634</strain>
    </source>
</reference>
<proteinExistence type="predicted"/>
<feature type="region of interest" description="Disordered" evidence="1">
    <location>
        <begin position="1"/>
        <end position="34"/>
    </location>
</feature>
<name>A0A139H731_9PEZI</name>
<evidence type="ECO:0000313" key="2">
    <source>
        <dbReference type="EMBL" id="KXS98283.1"/>
    </source>
</evidence>
<feature type="region of interest" description="Disordered" evidence="1">
    <location>
        <begin position="157"/>
        <end position="179"/>
    </location>
</feature>
<comment type="caution">
    <text evidence="2">The sequence shown here is derived from an EMBL/GenBank/DDBJ whole genome shotgun (WGS) entry which is preliminary data.</text>
</comment>
<keyword evidence="3" id="KW-1185">Reference proteome</keyword>
<dbReference type="EMBL" id="LFZO01000749">
    <property type="protein sequence ID" value="KXS98283.1"/>
    <property type="molecule type" value="Genomic_DNA"/>
</dbReference>
<dbReference type="Proteomes" id="UP000073492">
    <property type="component" value="Unassembled WGS sequence"/>
</dbReference>
<dbReference type="OrthoDB" id="10555654at2759"/>
<evidence type="ECO:0000256" key="1">
    <source>
        <dbReference type="SAM" id="MobiDB-lite"/>
    </source>
</evidence>
<feature type="non-terminal residue" evidence="2">
    <location>
        <position position="227"/>
    </location>
</feature>
<dbReference type="AlphaFoldDB" id="A0A139H731"/>
<accession>A0A139H731</accession>
<feature type="region of interest" description="Disordered" evidence="1">
    <location>
        <begin position="196"/>
        <end position="219"/>
    </location>
</feature>
<sequence length="227" mass="25444">MARTRRGACSVRASSADPRPDTRTAAAKDGEDAEDIVGDDLRSLEKAVSECASNVLETFRNTWLKHRASASTSTIESHDLYQTLARQVYERFYSAYIQVPPSTKDIRSNIQSIQREGFRWHRELAGMRLYAILGPHGCSRTFLKKFRDLEALRTDKHREIDQDDDTNNEGDGGHENDAGRGLTFAEAMGFLQEAQTARRAGEHNHHGGASATHEWQPRDCVDASQLV</sequence>
<evidence type="ECO:0000313" key="3">
    <source>
        <dbReference type="Proteomes" id="UP000073492"/>
    </source>
</evidence>
<gene>
    <name evidence="2" type="ORF">AC579_1078</name>
</gene>